<evidence type="ECO:0000313" key="3">
    <source>
        <dbReference type="Proteomes" id="UP000053477"/>
    </source>
</evidence>
<dbReference type="EMBL" id="KQ086008">
    <property type="protein sequence ID" value="KLO11146.1"/>
    <property type="molecule type" value="Genomic_DNA"/>
</dbReference>
<keyword evidence="3" id="KW-1185">Reference proteome</keyword>
<protein>
    <submittedName>
        <fullName evidence="2">Uncharacterized protein</fullName>
    </submittedName>
</protein>
<dbReference type="AlphaFoldDB" id="A0A0H2S2A9"/>
<feature type="region of interest" description="Disordered" evidence="1">
    <location>
        <begin position="19"/>
        <end position="54"/>
    </location>
</feature>
<proteinExistence type="predicted"/>
<dbReference type="InParanoid" id="A0A0H2S2A9"/>
<dbReference type="Proteomes" id="UP000053477">
    <property type="component" value="Unassembled WGS sequence"/>
</dbReference>
<organism evidence="2 3">
    <name type="scientific">Schizopora paradoxa</name>
    <dbReference type="NCBI Taxonomy" id="27342"/>
    <lineage>
        <taxon>Eukaryota</taxon>
        <taxon>Fungi</taxon>
        <taxon>Dikarya</taxon>
        <taxon>Basidiomycota</taxon>
        <taxon>Agaricomycotina</taxon>
        <taxon>Agaricomycetes</taxon>
        <taxon>Hymenochaetales</taxon>
        <taxon>Schizoporaceae</taxon>
        <taxon>Schizopora</taxon>
    </lineage>
</organism>
<evidence type="ECO:0000313" key="2">
    <source>
        <dbReference type="EMBL" id="KLO11146.1"/>
    </source>
</evidence>
<accession>A0A0H2S2A9</accession>
<evidence type="ECO:0000256" key="1">
    <source>
        <dbReference type="SAM" id="MobiDB-lite"/>
    </source>
</evidence>
<reference evidence="2 3" key="1">
    <citation type="submission" date="2015-04" db="EMBL/GenBank/DDBJ databases">
        <title>Complete genome sequence of Schizopora paradoxa KUC8140, a cosmopolitan wood degrader in East Asia.</title>
        <authorList>
            <consortium name="DOE Joint Genome Institute"/>
            <person name="Min B."/>
            <person name="Park H."/>
            <person name="Jang Y."/>
            <person name="Kim J.-J."/>
            <person name="Kim K.H."/>
            <person name="Pangilinan J."/>
            <person name="Lipzen A."/>
            <person name="Riley R."/>
            <person name="Grigoriev I.V."/>
            <person name="Spatafora J.W."/>
            <person name="Choi I.-G."/>
        </authorList>
    </citation>
    <scope>NUCLEOTIDE SEQUENCE [LARGE SCALE GENOMIC DNA]</scope>
    <source>
        <strain evidence="2 3">KUC8140</strain>
    </source>
</reference>
<sequence length="406" mass="45185">MRRNWKGWMELRLFKARSRNRGSGSAGSCVPQDDGTPRGEGDQNVWIGSDDGVAKPLDVRASRSTSPRISAPSPDIARNLQNDNLIQALITCLPSQSRRSNISQDLHLQNEIRMPGAGRRAIDTGRGGQLACMRMRAGVSNWGTRGRRPRCAGGGTPDARFPQLYIPLLAPRRTPKDTFTLPIPSIHPPVNSFIRSFNHSSSAVPPPFPPPQSFVEEDSIASESLLGTRERHDAVDLSPKHRERVVGSLTCQGLGNPSVGSLFRFDFCLNIPPTFAGAPRISRTQEPFVSRREFEGMLFDSGSNIYTNLKRFRPQNSVKPAGTVWRPCQNVESRTKRRTRRGSRLTDVVVCVVPKKTRLPRVKDGYVVSASFATEHQEPNQSTVKSFQELVAFNSDVTYKLFKCEY</sequence>
<name>A0A0H2S2A9_9AGAM</name>
<gene>
    <name evidence="2" type="ORF">SCHPADRAFT_891852</name>
</gene>